<dbReference type="InterPro" id="IPR021527">
    <property type="entry name" value="DUF2795"/>
</dbReference>
<dbReference type="EMBL" id="FNFB01000034">
    <property type="protein sequence ID" value="SDL97671.1"/>
    <property type="molecule type" value="Genomic_DNA"/>
</dbReference>
<feature type="region of interest" description="Disordered" evidence="1">
    <location>
        <begin position="1"/>
        <end position="68"/>
    </location>
</feature>
<accession>A0A1G9PGP8</accession>
<protein>
    <recommendedName>
        <fullName evidence="4">DUF2795 domain-containing protein</fullName>
    </recommendedName>
</protein>
<dbReference type="STRING" id="683260.SAMN05421874_13435"/>
<proteinExistence type="predicted"/>
<organism evidence="2 3">
    <name type="scientific">Nonomuraea maritima</name>
    <dbReference type="NCBI Taxonomy" id="683260"/>
    <lineage>
        <taxon>Bacteria</taxon>
        <taxon>Bacillati</taxon>
        <taxon>Actinomycetota</taxon>
        <taxon>Actinomycetes</taxon>
        <taxon>Streptosporangiales</taxon>
        <taxon>Streptosporangiaceae</taxon>
        <taxon>Nonomuraea</taxon>
    </lineage>
</organism>
<name>A0A1G9PGP8_9ACTN</name>
<dbReference type="RefSeq" id="WP_090773216.1">
    <property type="nucleotide sequence ID" value="NZ_FNFB01000034.1"/>
</dbReference>
<feature type="compositionally biased region" description="Basic and acidic residues" evidence="1">
    <location>
        <begin position="1"/>
        <end position="20"/>
    </location>
</feature>
<evidence type="ECO:0000256" key="1">
    <source>
        <dbReference type="SAM" id="MobiDB-lite"/>
    </source>
</evidence>
<dbReference type="AlphaFoldDB" id="A0A1G9PGP8"/>
<gene>
    <name evidence="2" type="ORF">SAMN05421874_13435</name>
</gene>
<keyword evidence="3" id="KW-1185">Reference proteome</keyword>
<dbReference type="Proteomes" id="UP000198683">
    <property type="component" value="Unassembled WGS sequence"/>
</dbReference>
<evidence type="ECO:0000313" key="3">
    <source>
        <dbReference type="Proteomes" id="UP000198683"/>
    </source>
</evidence>
<dbReference type="OrthoDB" id="5519961at2"/>
<reference evidence="2 3" key="1">
    <citation type="submission" date="2016-10" db="EMBL/GenBank/DDBJ databases">
        <authorList>
            <person name="de Groot N.N."/>
        </authorList>
    </citation>
    <scope>NUCLEOTIDE SEQUENCE [LARGE SCALE GENOMIC DNA]</scope>
    <source>
        <strain evidence="2 3">CGMCC 4.5681</strain>
    </source>
</reference>
<sequence length="134" mass="15037">MQRGSDKHGPRLDDQQKHETQGLVRGNGPTHAEEWKEPEAMPSSGEEPMQSYPPGHGPGVPDGMTPRDVNLRSDLAKWLSETHWPRSKQELLRRARRQGAPDRVLDLVESLPERNFTNMADIARSLGIGVEKGR</sequence>
<dbReference type="Pfam" id="PF11387">
    <property type="entry name" value="DUF2795"/>
    <property type="match status" value="1"/>
</dbReference>
<evidence type="ECO:0000313" key="2">
    <source>
        <dbReference type="EMBL" id="SDL97671.1"/>
    </source>
</evidence>
<evidence type="ECO:0008006" key="4">
    <source>
        <dbReference type="Google" id="ProtNLM"/>
    </source>
</evidence>